<proteinExistence type="predicted"/>
<gene>
    <name evidence="2" type="ORF">Pmar_PMAR023185</name>
</gene>
<name>C5KE80_PERM5</name>
<feature type="region of interest" description="Disordered" evidence="1">
    <location>
        <begin position="1"/>
        <end position="32"/>
    </location>
</feature>
<dbReference type="Proteomes" id="UP000007800">
    <property type="component" value="Unassembled WGS sequence"/>
</dbReference>
<dbReference type="InParanoid" id="C5KE80"/>
<evidence type="ECO:0000313" key="3">
    <source>
        <dbReference type="Proteomes" id="UP000007800"/>
    </source>
</evidence>
<dbReference type="RefSeq" id="XP_002785417.1">
    <property type="nucleotide sequence ID" value="XM_002785371.1"/>
</dbReference>
<evidence type="ECO:0000313" key="2">
    <source>
        <dbReference type="EMBL" id="EER17213.1"/>
    </source>
</evidence>
<dbReference type="EMBL" id="GG672245">
    <property type="protein sequence ID" value="EER17213.1"/>
    <property type="molecule type" value="Genomic_DNA"/>
</dbReference>
<keyword evidence="3" id="KW-1185">Reference proteome</keyword>
<evidence type="ECO:0000256" key="1">
    <source>
        <dbReference type="SAM" id="MobiDB-lite"/>
    </source>
</evidence>
<dbReference type="GeneID" id="9053519"/>
<accession>C5KE80</accession>
<organism evidence="3">
    <name type="scientific">Perkinsus marinus (strain ATCC 50983 / TXsc)</name>
    <dbReference type="NCBI Taxonomy" id="423536"/>
    <lineage>
        <taxon>Eukaryota</taxon>
        <taxon>Sar</taxon>
        <taxon>Alveolata</taxon>
        <taxon>Perkinsozoa</taxon>
        <taxon>Perkinsea</taxon>
        <taxon>Perkinsida</taxon>
        <taxon>Perkinsidae</taxon>
        <taxon>Perkinsus</taxon>
    </lineage>
</organism>
<dbReference type="AlphaFoldDB" id="C5KE80"/>
<protein>
    <submittedName>
        <fullName evidence="2">Uncharacterized protein</fullName>
    </submittedName>
</protein>
<sequence>MINTVGKRADCAGGPRCAGQHRRPGRRPMNVQLHPSLSQAPIRAEDARVIVCASGRAVEHRASHPEVAGSSTPP</sequence>
<reference evidence="2 3" key="1">
    <citation type="submission" date="2008-07" db="EMBL/GenBank/DDBJ databases">
        <authorList>
            <person name="El-Sayed N."/>
            <person name="Caler E."/>
            <person name="Inman J."/>
            <person name="Amedeo P."/>
            <person name="Hass B."/>
            <person name="Wortman J."/>
        </authorList>
    </citation>
    <scope>NUCLEOTIDE SEQUENCE [LARGE SCALE GENOMIC DNA]</scope>
    <source>
        <strain evidence="3">ATCC 50983 / TXsc</strain>
    </source>
</reference>
<feature type="non-terminal residue" evidence="2">
    <location>
        <position position="74"/>
    </location>
</feature>